<name>A0ABD3NUN3_9STRA</name>
<dbReference type="AlphaFoldDB" id="A0ABD3NUN3"/>
<comment type="caution">
    <text evidence="3">The sequence shown here is derived from an EMBL/GenBank/DDBJ whole genome shotgun (WGS) entry which is preliminary data.</text>
</comment>
<feature type="compositionally biased region" description="Polar residues" evidence="1">
    <location>
        <begin position="1011"/>
        <end position="1022"/>
    </location>
</feature>
<dbReference type="EMBL" id="JALLAZ020001151">
    <property type="protein sequence ID" value="KAL3779665.1"/>
    <property type="molecule type" value="Genomic_DNA"/>
</dbReference>
<feature type="compositionally biased region" description="Low complexity" evidence="1">
    <location>
        <begin position="972"/>
        <end position="990"/>
    </location>
</feature>
<evidence type="ECO:0000259" key="2">
    <source>
        <dbReference type="PROSITE" id="PS50106"/>
    </source>
</evidence>
<organism evidence="3 4">
    <name type="scientific">Stephanodiscus triporus</name>
    <dbReference type="NCBI Taxonomy" id="2934178"/>
    <lineage>
        <taxon>Eukaryota</taxon>
        <taxon>Sar</taxon>
        <taxon>Stramenopiles</taxon>
        <taxon>Ochrophyta</taxon>
        <taxon>Bacillariophyta</taxon>
        <taxon>Coscinodiscophyceae</taxon>
        <taxon>Thalassiosirophycidae</taxon>
        <taxon>Stephanodiscales</taxon>
        <taxon>Stephanodiscaceae</taxon>
        <taxon>Stephanodiscus</taxon>
    </lineage>
</organism>
<dbReference type="Gene3D" id="2.30.42.10">
    <property type="match status" value="1"/>
</dbReference>
<dbReference type="Proteomes" id="UP001530315">
    <property type="component" value="Unassembled WGS sequence"/>
</dbReference>
<sequence length="1048" mass="111376">MYQNAPPSHAYGNRGGSPPHYESGMPAPPPKGAPGGGYPYGMAPSPVNAAYQRANDPPMTARGPSPAAAGGGGGGGGAASSSGLIRLTLKKPMGIVFEPMLDPHNPSQQRGVRICDLPRTGAAAMSQKLELGDELLSINDKTMSRLTFDEIMDFIIEADKERVDLLFRRPNRNKDGGGANLAVGGAGLSVIAPGGLGGGAGGAQGGAGVSGNNSLPASPMALGGIGSNSNSVKWIDEKSDMGGKLIEKIDDDNNVGRSAKGGGNRGSKSRNDDVSVDDTYNDGYTVESQSQYTMETYEDDRRRGRRSSGRGDSRGDQNSSKRKSSYKDPVESMGFLDMLIDTLCTSVMGRHAQDMCGDDDEKNRRKTRNAYGDDFEDEFTVDDGTYAADDGTYATYEDNDDRGHRRRMGDEESLGTMEDEQTFVTNDDDGTRTFESKEDAKKKNSGKKLKDLNKASSSGKAKSKDPADNIMPHHDADNHKKDSMPRNSQKKNTAPDPPPTKPSSQSWNDPRAPSNSNISLQQSWQQKQQHRDIVVDLQMNEQESGMNPGTALPLRELEYDDRIDYAADVSVMESLGGPSLLVERARHENAVNSGAHQALYENLDRQDPELAALVVQHGEGFVADPGMTREETAFRDPYKFYEFAVCGLLKENEPEKVRLLSKLMAKYRGRERHLINKLSARYNKEGKADKGASGIAQGAAVTAPTKGNASDGLTNKASTAGMEKIHEGEDGEEDRSSVLNDPSRANMAAIEATKKKIKGAGATAATERKTSNDDGWPPAMSDPWGASQPAAATGGEAQETNDGGASRPVDDDEGSYSDGSSYSGDDSGDEVDGTSPATIAQVSELLNYVYGKTSVAGQIDRVSTIMRAYEGREAVLLELLETKALIKANADSNRDDADMPTSLRNSPGLNNSGGNLKGQQPGGVASGNAPNDGSTGGESSKKLTPQTPVSMLTAPTIAEYPAGPMTPNSVASPSGGPQSPSGNTTKTDTTADTKKKKKGIFSFFKKDKKPSTGQQSAPSKATSSPGKNKMKKSSKKGQLVNSEDDRSI</sequence>
<feature type="compositionally biased region" description="Basic and acidic residues" evidence="1">
    <location>
        <begin position="429"/>
        <end position="453"/>
    </location>
</feature>
<feature type="compositionally biased region" description="Polar residues" evidence="1">
    <location>
        <begin position="705"/>
        <end position="718"/>
    </location>
</feature>
<feature type="region of interest" description="Disordered" evidence="1">
    <location>
        <begin position="755"/>
        <end position="835"/>
    </location>
</feature>
<dbReference type="SUPFAM" id="SSF50156">
    <property type="entry name" value="PDZ domain-like"/>
    <property type="match status" value="1"/>
</dbReference>
<feature type="compositionally biased region" description="Low complexity" evidence="1">
    <location>
        <begin position="816"/>
        <end position="825"/>
    </location>
</feature>
<evidence type="ECO:0000256" key="1">
    <source>
        <dbReference type="SAM" id="MobiDB-lite"/>
    </source>
</evidence>
<feature type="region of interest" description="Disordered" evidence="1">
    <location>
        <begin position="701"/>
        <end position="743"/>
    </location>
</feature>
<dbReference type="CDD" id="cd00136">
    <property type="entry name" value="PDZ_canonical"/>
    <property type="match status" value="1"/>
</dbReference>
<gene>
    <name evidence="3" type="ORF">ACHAW5_008686</name>
</gene>
<feature type="region of interest" description="Disordered" evidence="1">
    <location>
        <begin position="891"/>
        <end position="1048"/>
    </location>
</feature>
<feature type="compositionally biased region" description="Acidic residues" evidence="1">
    <location>
        <begin position="411"/>
        <end position="421"/>
    </location>
</feature>
<evidence type="ECO:0000313" key="3">
    <source>
        <dbReference type="EMBL" id="KAL3779665.1"/>
    </source>
</evidence>
<feature type="region of interest" description="Disordered" evidence="1">
    <location>
        <begin position="247"/>
        <end position="329"/>
    </location>
</feature>
<dbReference type="InterPro" id="IPR001478">
    <property type="entry name" value="PDZ"/>
</dbReference>
<accession>A0ABD3NUN3</accession>
<feature type="compositionally biased region" description="Low complexity" evidence="1">
    <location>
        <begin position="902"/>
        <end position="914"/>
    </location>
</feature>
<feature type="domain" description="PDZ" evidence="2">
    <location>
        <begin position="93"/>
        <end position="170"/>
    </location>
</feature>
<feature type="region of interest" description="Disordered" evidence="1">
    <location>
        <begin position="1"/>
        <end position="80"/>
    </location>
</feature>
<dbReference type="InterPro" id="IPR036034">
    <property type="entry name" value="PDZ_sf"/>
</dbReference>
<reference evidence="3 4" key="1">
    <citation type="submission" date="2024-10" db="EMBL/GenBank/DDBJ databases">
        <title>Updated reference genomes for cyclostephanoid diatoms.</title>
        <authorList>
            <person name="Roberts W.R."/>
            <person name="Alverson A.J."/>
        </authorList>
    </citation>
    <scope>NUCLEOTIDE SEQUENCE [LARGE SCALE GENOMIC DNA]</scope>
    <source>
        <strain evidence="3 4">AJA276-08</strain>
    </source>
</reference>
<feature type="compositionally biased region" description="Basic and acidic residues" evidence="1">
    <location>
        <begin position="462"/>
        <end position="484"/>
    </location>
</feature>
<feature type="region of interest" description="Disordered" evidence="1">
    <location>
        <begin position="382"/>
        <end position="530"/>
    </location>
</feature>
<feature type="compositionally biased region" description="Gly residues" evidence="1">
    <location>
        <begin position="69"/>
        <end position="78"/>
    </location>
</feature>
<dbReference type="SMART" id="SM00228">
    <property type="entry name" value="PDZ"/>
    <property type="match status" value="1"/>
</dbReference>
<evidence type="ECO:0000313" key="4">
    <source>
        <dbReference type="Proteomes" id="UP001530315"/>
    </source>
</evidence>
<keyword evidence="4" id="KW-1185">Reference proteome</keyword>
<proteinExistence type="predicted"/>
<feature type="compositionally biased region" description="Polar residues" evidence="1">
    <location>
        <begin position="502"/>
        <end position="520"/>
    </location>
</feature>
<dbReference type="PROSITE" id="PS50106">
    <property type="entry name" value="PDZ"/>
    <property type="match status" value="1"/>
</dbReference>
<protein>
    <recommendedName>
        <fullName evidence="2">PDZ domain-containing protein</fullName>
    </recommendedName>
</protein>